<name>A0A8T0GVH8_CERPU</name>
<dbReference type="Proteomes" id="UP000822688">
    <property type="component" value="Chromosome 9"/>
</dbReference>
<dbReference type="InterPro" id="IPR039928">
    <property type="entry name" value="LNK"/>
</dbReference>
<evidence type="ECO:0000256" key="1">
    <source>
        <dbReference type="SAM" id="MobiDB-lite"/>
    </source>
</evidence>
<feature type="region of interest" description="Disordered" evidence="1">
    <location>
        <begin position="581"/>
        <end position="623"/>
    </location>
</feature>
<evidence type="ECO:0000313" key="3">
    <source>
        <dbReference type="Proteomes" id="UP000822688"/>
    </source>
</evidence>
<evidence type="ECO:0000313" key="2">
    <source>
        <dbReference type="EMBL" id="KAG0562144.1"/>
    </source>
</evidence>
<feature type="compositionally biased region" description="Polar residues" evidence="1">
    <location>
        <begin position="598"/>
        <end position="623"/>
    </location>
</feature>
<reference evidence="2" key="1">
    <citation type="submission" date="2020-06" db="EMBL/GenBank/DDBJ databases">
        <title>WGS assembly of Ceratodon purpureus strain R40.</title>
        <authorList>
            <person name="Carey S.B."/>
            <person name="Jenkins J."/>
            <person name="Shu S."/>
            <person name="Lovell J.T."/>
            <person name="Sreedasyam A."/>
            <person name="Maumus F."/>
            <person name="Tiley G.P."/>
            <person name="Fernandez-Pozo N."/>
            <person name="Barry K."/>
            <person name="Chen C."/>
            <person name="Wang M."/>
            <person name="Lipzen A."/>
            <person name="Daum C."/>
            <person name="Saski C.A."/>
            <person name="Payton A.C."/>
            <person name="Mcbreen J.C."/>
            <person name="Conrad R.E."/>
            <person name="Kollar L.M."/>
            <person name="Olsson S."/>
            <person name="Huttunen S."/>
            <person name="Landis J.B."/>
            <person name="Wickett N.J."/>
            <person name="Johnson M.G."/>
            <person name="Rensing S.A."/>
            <person name="Grimwood J."/>
            <person name="Schmutz J."/>
            <person name="Mcdaniel S.F."/>
        </authorList>
    </citation>
    <scope>NUCLEOTIDE SEQUENCE</scope>
    <source>
        <strain evidence="2">R40</strain>
    </source>
</reference>
<feature type="compositionally biased region" description="Polar residues" evidence="1">
    <location>
        <begin position="851"/>
        <end position="880"/>
    </location>
</feature>
<dbReference type="PANTHER" id="PTHR33334">
    <property type="entry name" value="PROTEIN LNK1"/>
    <property type="match status" value="1"/>
</dbReference>
<dbReference type="EMBL" id="CM026430">
    <property type="protein sequence ID" value="KAG0562144.1"/>
    <property type="molecule type" value="Genomic_DNA"/>
</dbReference>
<dbReference type="AlphaFoldDB" id="A0A8T0GVH8"/>
<protein>
    <submittedName>
        <fullName evidence="2">Uncharacterized protein</fullName>
    </submittedName>
</protein>
<dbReference type="GO" id="GO:0006355">
    <property type="term" value="P:regulation of DNA-templated transcription"/>
    <property type="evidence" value="ECO:0007669"/>
    <property type="project" value="InterPro"/>
</dbReference>
<gene>
    <name evidence="2" type="ORF">KC19_9G121100</name>
</gene>
<dbReference type="GO" id="GO:0007623">
    <property type="term" value="P:circadian rhythm"/>
    <property type="evidence" value="ECO:0007669"/>
    <property type="project" value="InterPro"/>
</dbReference>
<comment type="caution">
    <text evidence="2">The sequence shown here is derived from an EMBL/GenBank/DDBJ whole genome shotgun (WGS) entry which is preliminary data.</text>
</comment>
<feature type="region of interest" description="Disordered" evidence="1">
    <location>
        <begin position="846"/>
        <end position="894"/>
    </location>
</feature>
<proteinExistence type="predicted"/>
<sequence>MLQSLLPRKPVMWNDLISGSDHTLTKRSLPQQSSFFSTSAFSGKESMTGKDDVKSEPFSMGSADLGNLMGDPYTEEDARILSTACYFASDDVEDPEEGMPLFGAVSDGIRTDYNWEQCFGNLEDVDNLLSSGPELTFGSGPAGPVVDSMQWHDSASPPDVQPENMTIAKSSLRSECGATAKGNSDATDLGMEFVPGDAQLAQPTLEKAQVGVKTVDYMPADERWNSSQSGTQFLASDCLEDGEAMDGDAPLPKLEGGTCVGMDMSEDGAGASSVSYSDSEKASMAQFQRARRHAANRKRIEERSRRQLNHRKFIHGSAYSNSHVLPPHMLQPIPMQLTAHANHFSQPQTAAALYGFVAPRSNLASMQPMIRPAPPYIHVGYTPSIRHIQPVPPTPVSSQTGLFMGVQKPASFQANGMMSPHPQFQLRSPVDAPICPPLSSSSMTPQEKIEKLKYLQQMQARLAVEHQQQQFVAQGAAPIDSSLSPSLGNVPAAQLPQIMPLRQPDVPVTTVSEMKISAVESDFELSLSVGQTSLDTAPEDEGGSMEAVVLDKLQNTVKSLEVETKLCIRDALYRLARSAMRRNGSGGRGGGEESGNNTQTTGDAASDGLESSTNSDPCSSSRVSRMNMNLETQTNPIDRSIAHLLFHKTEQQQAPAQSAPSNFVAAQVLGIPDGQTNPSTWHKGDMPQNSWQPASHALPVTGPVQGVEIGAAAGSIRPPMALVIPSTLMGPRFQGPQGMASPLIISDGGQQMQNGMNLGTGNIQNGDSLLSPMGSSQCQPRSTVEEQRPLQAQAAAVAAVPVAPQKVSLDCRNGIRNTKRLEHALGLKELSQLLSEGLDADSASLCKEETVSGSPMSNNSSVRNEEGQANSHQQSRSYPSQPRIHRQAEAMRSC</sequence>
<organism evidence="2 3">
    <name type="scientific">Ceratodon purpureus</name>
    <name type="common">Fire moss</name>
    <name type="synonym">Dicranum purpureum</name>
    <dbReference type="NCBI Taxonomy" id="3225"/>
    <lineage>
        <taxon>Eukaryota</taxon>
        <taxon>Viridiplantae</taxon>
        <taxon>Streptophyta</taxon>
        <taxon>Embryophyta</taxon>
        <taxon>Bryophyta</taxon>
        <taxon>Bryophytina</taxon>
        <taxon>Bryopsida</taxon>
        <taxon>Dicranidae</taxon>
        <taxon>Pseudoditrichales</taxon>
        <taxon>Ditrichaceae</taxon>
        <taxon>Ceratodon</taxon>
    </lineage>
</organism>
<keyword evidence="3" id="KW-1185">Reference proteome</keyword>
<feature type="compositionally biased region" description="Gly residues" evidence="1">
    <location>
        <begin position="584"/>
        <end position="593"/>
    </location>
</feature>
<dbReference type="PANTHER" id="PTHR33334:SF5">
    <property type="entry name" value="PROTEIN LNK2"/>
    <property type="match status" value="1"/>
</dbReference>
<accession>A0A8T0GVH8</accession>